<dbReference type="EMBL" id="JAHQZT010000007">
    <property type="protein sequence ID" value="MBV0933178.1"/>
    <property type="molecule type" value="Genomic_DNA"/>
</dbReference>
<sequence length="442" mass="48348">MAHELNLDGLVGPTHFYGGLAVGNLASGRHAAKPSNPRAAALQGLAKMKRLMVLGLEQAVLPPLARPDLATLRRLGFAGRDADVIAAAAAQAPALLQACYSASSMWAANAATVSPSADTPDGRVHLTPANLISQFHRSLETADTAAMLQRIFHHPDHFCHHPALPAAVPFGDEGAANHSRLCSHYADPGVALFVHGDPREAHGPRPHRYPARQHWQASLAVARQHGLRPERVVLAQQHPDVIDQGVFHNDVIAVANRERLFCHEHAFVEPRRVHDALNQALQGQLQLIEVEQAVVSVEAAVNTYLFNSQLLSLPGGQALLLVPDECRRDAGVWAYLQSLKEEGGIDQLDVMDLRQSMDNGGGPACLRLRMVLTDTELHAMHQGVRLTERLYRQLVAWVERHYRDRLLPADLADPGLLHEVRSALEELSRILALEGVYAFQRG</sequence>
<name>A0ABS6MA60_9GAMM</name>
<organism evidence="4 5">
    <name type="scientific">Marinobacterium weihaiense</name>
    <dbReference type="NCBI Taxonomy" id="2851016"/>
    <lineage>
        <taxon>Bacteria</taxon>
        <taxon>Pseudomonadati</taxon>
        <taxon>Pseudomonadota</taxon>
        <taxon>Gammaproteobacteria</taxon>
        <taxon>Oceanospirillales</taxon>
        <taxon>Oceanospirillaceae</taxon>
        <taxon>Marinobacterium</taxon>
    </lineage>
</organism>
<dbReference type="InterPro" id="IPR007079">
    <property type="entry name" value="SuccinylArg_d-Hdrlase_AstB"/>
</dbReference>
<proteinExistence type="inferred from homology"/>
<evidence type="ECO:0000313" key="4">
    <source>
        <dbReference type="EMBL" id="MBV0933178.1"/>
    </source>
</evidence>
<protein>
    <recommendedName>
        <fullName evidence="2 3">N-succinylarginine dihydrolase</fullName>
        <ecNumber evidence="2 3">3.5.3.23</ecNumber>
    </recommendedName>
</protein>
<accession>A0ABS6MA60</accession>
<feature type="active site" description="Nucleophile" evidence="2">
    <location>
        <position position="365"/>
    </location>
</feature>
<evidence type="ECO:0000256" key="2">
    <source>
        <dbReference type="HAMAP-Rule" id="MF_01172"/>
    </source>
</evidence>
<feature type="binding site" evidence="2">
    <location>
        <position position="212"/>
    </location>
    <ligand>
        <name>substrate</name>
    </ligand>
</feature>
<dbReference type="PANTHER" id="PTHR30420">
    <property type="entry name" value="N-SUCCINYLARGININE DIHYDROLASE"/>
    <property type="match status" value="1"/>
</dbReference>
<comment type="catalytic activity">
    <reaction evidence="2">
        <text>N(2)-succinyl-L-arginine + 2 H2O + 2 H(+) = N(2)-succinyl-L-ornithine + 2 NH4(+) + CO2</text>
        <dbReference type="Rhea" id="RHEA:19533"/>
        <dbReference type="ChEBI" id="CHEBI:15377"/>
        <dbReference type="ChEBI" id="CHEBI:15378"/>
        <dbReference type="ChEBI" id="CHEBI:16526"/>
        <dbReference type="ChEBI" id="CHEBI:28938"/>
        <dbReference type="ChEBI" id="CHEBI:58241"/>
        <dbReference type="ChEBI" id="CHEBI:58514"/>
        <dbReference type="EC" id="3.5.3.23"/>
    </reaction>
</comment>
<comment type="pathway">
    <text evidence="2">Amino-acid degradation; L-arginine degradation via AST pathway; L-glutamate and succinate from L-arginine: step 2/5.</text>
</comment>
<dbReference type="HAMAP" id="MF_01172">
    <property type="entry name" value="AstB"/>
    <property type="match status" value="1"/>
</dbReference>
<gene>
    <name evidence="2 4" type="primary">astB</name>
    <name evidence="4" type="ORF">KTN04_07495</name>
</gene>
<evidence type="ECO:0000256" key="1">
    <source>
        <dbReference type="ARBA" id="ARBA00022503"/>
    </source>
</evidence>
<reference evidence="4 5" key="1">
    <citation type="submission" date="2021-06" db="EMBL/GenBank/DDBJ databases">
        <title>Bacterium isolated from marine sediment.</title>
        <authorList>
            <person name="Zhu K.-L."/>
            <person name="Du Z.-J."/>
            <person name="Liang Q.-Y."/>
        </authorList>
    </citation>
    <scope>NUCLEOTIDE SEQUENCE [LARGE SCALE GENOMIC DNA]</scope>
    <source>
        <strain evidence="4 5">A346</strain>
    </source>
</reference>
<feature type="binding site" evidence="2">
    <location>
        <begin position="18"/>
        <end position="27"/>
    </location>
    <ligand>
        <name>substrate</name>
    </ligand>
</feature>
<evidence type="ECO:0000256" key="3">
    <source>
        <dbReference type="NCBIfam" id="TIGR03241"/>
    </source>
</evidence>
<comment type="function">
    <text evidence="2">Catalyzes the hydrolysis of N(2)-succinylarginine into N(2)-succinylornithine, ammonia and CO(2).</text>
</comment>
<feature type="binding site" evidence="2">
    <location>
        <position position="109"/>
    </location>
    <ligand>
        <name>substrate</name>
    </ligand>
</feature>
<keyword evidence="5" id="KW-1185">Reference proteome</keyword>
<feature type="active site" evidence="2">
    <location>
        <position position="173"/>
    </location>
</feature>
<keyword evidence="1 2" id="KW-0056">Arginine metabolism</keyword>
<dbReference type="GO" id="GO:0009015">
    <property type="term" value="F:N-succinylarginine dihydrolase activity"/>
    <property type="evidence" value="ECO:0007669"/>
    <property type="project" value="UniProtKB-EC"/>
</dbReference>
<comment type="subunit">
    <text evidence="2">Homodimer.</text>
</comment>
<evidence type="ECO:0000313" key="5">
    <source>
        <dbReference type="Proteomes" id="UP000755551"/>
    </source>
</evidence>
<keyword evidence="2 4" id="KW-0378">Hydrolase</keyword>
<dbReference type="EC" id="3.5.3.23" evidence="2 3"/>
<feature type="binding site" evidence="2">
    <location>
        <position position="250"/>
    </location>
    <ligand>
        <name>substrate</name>
    </ligand>
</feature>
<feature type="binding site" evidence="2">
    <location>
        <begin position="136"/>
        <end position="137"/>
    </location>
    <ligand>
        <name>substrate</name>
    </ligand>
</feature>
<feature type="binding site" evidence="2">
    <location>
        <position position="359"/>
    </location>
    <ligand>
        <name>substrate</name>
    </ligand>
</feature>
<dbReference type="NCBIfam" id="NF009789">
    <property type="entry name" value="PRK13281.1"/>
    <property type="match status" value="1"/>
</dbReference>
<feature type="active site" evidence="2">
    <location>
        <position position="248"/>
    </location>
</feature>
<comment type="similarity">
    <text evidence="2">Belongs to the succinylarginine dihydrolase family.</text>
</comment>
<dbReference type="NCBIfam" id="TIGR03241">
    <property type="entry name" value="arg_catab_astB"/>
    <property type="match status" value="1"/>
</dbReference>
<comment type="caution">
    <text evidence="4">The sequence shown here is derived from an EMBL/GenBank/DDBJ whole genome shotgun (WGS) entry which is preliminary data.</text>
</comment>
<dbReference type="PANTHER" id="PTHR30420:SF2">
    <property type="entry name" value="N-SUCCINYLARGININE DIHYDROLASE"/>
    <property type="match status" value="1"/>
</dbReference>
<dbReference type="Pfam" id="PF04996">
    <property type="entry name" value="AstB"/>
    <property type="match status" value="1"/>
</dbReference>
<dbReference type="RefSeq" id="WP_217334597.1">
    <property type="nucleotide sequence ID" value="NZ_JAHQZT010000007.1"/>
</dbReference>
<dbReference type="Proteomes" id="UP000755551">
    <property type="component" value="Unassembled WGS sequence"/>
</dbReference>